<proteinExistence type="predicted"/>
<dbReference type="PANTHER" id="PTHR43537:SF53">
    <property type="entry name" value="HTH-TYPE TRANSCRIPTIONAL REPRESSOR NANR"/>
    <property type="match status" value="1"/>
</dbReference>
<keyword evidence="2" id="KW-0238">DNA-binding</keyword>
<dbReference type="Gene3D" id="1.20.120.530">
    <property type="entry name" value="GntR ligand-binding domain-like"/>
    <property type="match status" value="1"/>
</dbReference>
<dbReference type="PATRIC" id="fig|1126833.4.peg.1928"/>
<dbReference type="SUPFAM" id="SSF46785">
    <property type="entry name" value="Winged helix' DNA-binding domain"/>
    <property type="match status" value="1"/>
</dbReference>
<keyword evidence="3" id="KW-0804">Transcription</keyword>
<dbReference type="SMART" id="SM00895">
    <property type="entry name" value="FCD"/>
    <property type="match status" value="1"/>
</dbReference>
<evidence type="ECO:0000256" key="3">
    <source>
        <dbReference type="ARBA" id="ARBA00023163"/>
    </source>
</evidence>
<dbReference type="GO" id="GO:0003700">
    <property type="term" value="F:DNA-binding transcription factor activity"/>
    <property type="evidence" value="ECO:0007669"/>
    <property type="project" value="InterPro"/>
</dbReference>
<dbReference type="OrthoDB" id="9781630at2"/>
<dbReference type="InterPro" id="IPR036388">
    <property type="entry name" value="WH-like_DNA-bd_sf"/>
</dbReference>
<dbReference type="InterPro" id="IPR011711">
    <property type="entry name" value="GntR_C"/>
</dbReference>
<dbReference type="PROSITE" id="PS50949">
    <property type="entry name" value="HTH_GNTR"/>
    <property type="match status" value="1"/>
</dbReference>
<evidence type="ECO:0000256" key="2">
    <source>
        <dbReference type="ARBA" id="ARBA00023125"/>
    </source>
</evidence>
<dbReference type="Gene3D" id="1.10.10.10">
    <property type="entry name" value="Winged helix-like DNA-binding domain superfamily/Winged helix DNA-binding domain"/>
    <property type="match status" value="1"/>
</dbReference>
<accession>A0A0D5NHS4</accession>
<dbReference type="SMART" id="SM00345">
    <property type="entry name" value="HTH_GNTR"/>
    <property type="match status" value="1"/>
</dbReference>
<dbReference type="KEGG" id="pbj:VN24_08735"/>
<reference evidence="6" key="2">
    <citation type="submission" date="2015-03" db="EMBL/GenBank/DDBJ databases">
        <title>Genome sequence of Paenibacillus beijingensis strain DSM 24997T.</title>
        <authorList>
            <person name="Kwak Y."/>
            <person name="Shin J.-H."/>
        </authorList>
    </citation>
    <scope>NUCLEOTIDE SEQUENCE [LARGE SCALE GENOMIC DNA]</scope>
    <source>
        <strain evidence="6">DSM 24997</strain>
    </source>
</reference>
<evidence type="ECO:0000256" key="1">
    <source>
        <dbReference type="ARBA" id="ARBA00023015"/>
    </source>
</evidence>
<evidence type="ECO:0000259" key="4">
    <source>
        <dbReference type="PROSITE" id="PS50949"/>
    </source>
</evidence>
<dbReference type="Pfam" id="PF00392">
    <property type="entry name" value="GntR"/>
    <property type="match status" value="1"/>
</dbReference>
<dbReference type="CDD" id="cd07377">
    <property type="entry name" value="WHTH_GntR"/>
    <property type="match status" value="1"/>
</dbReference>
<dbReference type="EMBL" id="CP011058">
    <property type="protein sequence ID" value="AJY74645.1"/>
    <property type="molecule type" value="Genomic_DNA"/>
</dbReference>
<dbReference type="SUPFAM" id="SSF48008">
    <property type="entry name" value="GntR ligand-binding domain-like"/>
    <property type="match status" value="1"/>
</dbReference>
<dbReference type="STRING" id="1126833.VN24_08735"/>
<protein>
    <submittedName>
        <fullName evidence="5">GntR family transcriptional regulator</fullName>
    </submittedName>
</protein>
<dbReference type="HOGENOM" id="CLU_017584_5_0_9"/>
<dbReference type="InterPro" id="IPR000524">
    <property type="entry name" value="Tscrpt_reg_HTH_GntR"/>
</dbReference>
<keyword evidence="6" id="KW-1185">Reference proteome</keyword>
<feature type="domain" description="HTH gntR-type" evidence="4">
    <location>
        <begin position="3"/>
        <end position="70"/>
    </location>
</feature>
<sequence length="228" mass="26732">MSQANEAEIYREIKQAIIEQKLRPNMQLVEDVIAESFGVSRTPVRNVLRRLALEKLVKVIPYKGTFVSCPTVEEAKEVFEMRRVLEASAIRKLCHRLTDEQFQQLKQLLEEEHKIHIQGDMFGSLRITGDFHLKIAEMAGNFYYYRFLEELVSLTYVIIAFYGKRQTSFCHDHEQILLAIKQGDEHLAEQLIVEHLKQIETDLDFDDEHANPMNLSDIFKSRVEYERS</sequence>
<dbReference type="AlphaFoldDB" id="A0A0D5NHS4"/>
<organism evidence="5 6">
    <name type="scientific">Paenibacillus beijingensis</name>
    <dbReference type="NCBI Taxonomy" id="1126833"/>
    <lineage>
        <taxon>Bacteria</taxon>
        <taxon>Bacillati</taxon>
        <taxon>Bacillota</taxon>
        <taxon>Bacilli</taxon>
        <taxon>Bacillales</taxon>
        <taxon>Paenibacillaceae</taxon>
        <taxon>Paenibacillus</taxon>
    </lineage>
</organism>
<dbReference type="InterPro" id="IPR008920">
    <property type="entry name" value="TF_FadR/GntR_C"/>
</dbReference>
<evidence type="ECO:0000313" key="6">
    <source>
        <dbReference type="Proteomes" id="UP000032633"/>
    </source>
</evidence>
<dbReference type="Pfam" id="PF07729">
    <property type="entry name" value="FCD"/>
    <property type="match status" value="1"/>
</dbReference>
<keyword evidence="1" id="KW-0805">Transcription regulation</keyword>
<dbReference type="InterPro" id="IPR036390">
    <property type="entry name" value="WH_DNA-bd_sf"/>
</dbReference>
<dbReference type="GO" id="GO:0003677">
    <property type="term" value="F:DNA binding"/>
    <property type="evidence" value="ECO:0007669"/>
    <property type="project" value="UniProtKB-KW"/>
</dbReference>
<evidence type="ECO:0000313" key="5">
    <source>
        <dbReference type="EMBL" id="AJY74645.1"/>
    </source>
</evidence>
<dbReference type="RefSeq" id="WP_045670078.1">
    <property type="nucleotide sequence ID" value="NZ_CP011058.1"/>
</dbReference>
<dbReference type="Proteomes" id="UP000032633">
    <property type="component" value="Chromosome"/>
</dbReference>
<dbReference type="PANTHER" id="PTHR43537">
    <property type="entry name" value="TRANSCRIPTIONAL REGULATOR, GNTR FAMILY"/>
    <property type="match status" value="1"/>
</dbReference>
<gene>
    <name evidence="5" type="ORF">VN24_08735</name>
</gene>
<name>A0A0D5NHS4_9BACL</name>
<reference evidence="5 6" key="1">
    <citation type="journal article" date="2015" name="J. Biotechnol.">
        <title>Complete genome sequence of Paenibacillus beijingensis 7188(T) (=DSM 24997(T)), a novel rhizobacterium from jujube garden soil.</title>
        <authorList>
            <person name="Kwak Y."/>
            <person name="Shin J.H."/>
        </authorList>
    </citation>
    <scope>NUCLEOTIDE SEQUENCE [LARGE SCALE GENOMIC DNA]</scope>
    <source>
        <strain evidence="5 6">DSM 24997</strain>
    </source>
</reference>